<proteinExistence type="predicted"/>
<name>A0A7C3ZJ81_9CYAN</name>
<evidence type="ECO:0000259" key="1">
    <source>
        <dbReference type="Pfam" id="PF18480"/>
    </source>
</evidence>
<reference evidence="2" key="1">
    <citation type="journal article" date="2020" name="mSystems">
        <title>Genome- and Community-Level Interaction Insights into Carbon Utilization and Element Cycling Functions of Hydrothermarchaeota in Hydrothermal Sediment.</title>
        <authorList>
            <person name="Zhou Z."/>
            <person name="Liu Y."/>
            <person name="Xu W."/>
            <person name="Pan J."/>
            <person name="Luo Z.H."/>
            <person name="Li M."/>
        </authorList>
    </citation>
    <scope>NUCLEOTIDE SEQUENCE [LARGE SCALE GENOMIC DNA]</scope>
    <source>
        <strain evidence="2">SpSt-374</strain>
    </source>
</reference>
<protein>
    <recommendedName>
        <fullName evidence="1">DUF5615 domain-containing protein</fullName>
    </recommendedName>
</protein>
<accession>A0A7C3ZJ81</accession>
<dbReference type="EMBL" id="DSPX01000058">
    <property type="protein sequence ID" value="HGG00242.1"/>
    <property type="molecule type" value="Genomic_DNA"/>
</dbReference>
<gene>
    <name evidence="2" type="ORF">ENR15_06200</name>
</gene>
<comment type="caution">
    <text evidence="2">The sequence shown here is derived from an EMBL/GenBank/DDBJ whole genome shotgun (WGS) entry which is preliminary data.</text>
</comment>
<feature type="domain" description="DUF5615" evidence="1">
    <location>
        <begin position="1"/>
        <end position="108"/>
    </location>
</feature>
<organism evidence="2">
    <name type="scientific">Planktothricoides sp. SpSt-374</name>
    <dbReference type="NCBI Taxonomy" id="2282167"/>
    <lineage>
        <taxon>Bacteria</taxon>
        <taxon>Bacillati</taxon>
        <taxon>Cyanobacteriota</taxon>
        <taxon>Cyanophyceae</taxon>
        <taxon>Oscillatoriophycideae</taxon>
        <taxon>Oscillatoriales</taxon>
        <taxon>Oscillatoriaceae</taxon>
        <taxon>Planktothricoides</taxon>
    </lineage>
</organism>
<dbReference type="Pfam" id="PF18480">
    <property type="entry name" value="DUF5615"/>
    <property type="match status" value="1"/>
</dbReference>
<sequence>MKFLVDAQLPLRLARFLQLSGYDTLHTQDLKLGNSTPDSAINDISLQENRIVITKDRDFYDSFLIKNEPYKLLIVTTGNITNVELEDLFKNNLPQLAQLFQVHSLIEMSRHTLVVHQ</sequence>
<dbReference type="AlphaFoldDB" id="A0A7C3ZJ81"/>
<evidence type="ECO:0000313" key="2">
    <source>
        <dbReference type="EMBL" id="HGG00242.1"/>
    </source>
</evidence>
<dbReference type="InterPro" id="IPR041049">
    <property type="entry name" value="DUF5615"/>
</dbReference>